<protein>
    <recommendedName>
        <fullName evidence="1">Prolyl 4-hydroxylase alpha subunit Fe(2+) 2OG dioxygenase domain-containing protein</fullName>
    </recommendedName>
</protein>
<evidence type="ECO:0000313" key="3">
    <source>
        <dbReference type="Proteomes" id="UP000197153"/>
    </source>
</evidence>
<dbReference type="InterPro" id="IPR044862">
    <property type="entry name" value="Pro_4_hyd_alph_FE2OG_OXY"/>
</dbReference>
<evidence type="ECO:0000313" key="2">
    <source>
        <dbReference type="EMBL" id="ASG25373.1"/>
    </source>
</evidence>
<dbReference type="EMBL" id="CP022113">
    <property type="protein sequence ID" value="ASG25373.1"/>
    <property type="molecule type" value="Genomic_DNA"/>
</dbReference>
<dbReference type="Pfam" id="PF13640">
    <property type="entry name" value="2OG-FeII_Oxy_3"/>
    <property type="match status" value="1"/>
</dbReference>
<sequence>MPGWSLSRPNKVRPRMRSLLAGLGPADIRTTPFPHVVADRPMEDGLYQELSASFPGFARMGWHCAPDQVPNNRRFELSAEMILQSPDLPACWKDFVAYHAGPAFLAEVAALFDGHWDPAMLAALDGHLTGHSAGLRRLTSPGPYRIHQDARMEINTPVRDRASSSRGPHLDTPNRLFSCLFYMRAPDDDAHGGDLVLYRWRNGPTGRIADYALPDTAVEAVLTVPYAANRLVIFPQSLNALHGVSPRHPTPHTRRYVFITAELTEDWLAQPAPEGM</sequence>
<keyword evidence="3" id="KW-1185">Reference proteome</keyword>
<reference evidence="2 3" key="1">
    <citation type="submission" date="2017-06" db="EMBL/GenBank/DDBJ databases">
        <title>Complete genome sequence of Nitrospirillum amazonense strain CBAmC, an endophytic nitrogen-fixing and plant growth-promoting bacterium, isolated from sugarcane.</title>
        <authorList>
            <person name="Schwab S."/>
            <person name="dos Santos Teixeira K.R."/>
            <person name="Simoes Araujo J.L."/>
            <person name="Soares Vidal M."/>
            <person name="Borges de Freitas H.R."/>
            <person name="Rivello Crivelaro A.L."/>
            <person name="Bueno de Camargo Nunes A."/>
            <person name="dos Santos C.M."/>
            <person name="Palmeira da Silva Rosa D."/>
            <person name="da Silva Padilha D."/>
            <person name="da Silva E."/>
            <person name="Araujo Terra L."/>
            <person name="Soares Mendes V."/>
            <person name="Farinelli L."/>
            <person name="Magalhaes Cruz L."/>
            <person name="Baldani J.I."/>
        </authorList>
    </citation>
    <scope>NUCLEOTIDE SEQUENCE [LARGE SCALE GENOMIC DNA]</scope>
    <source>
        <strain evidence="2 3">CBAmC</strain>
    </source>
</reference>
<dbReference type="Proteomes" id="UP000197153">
    <property type="component" value="Chromosome 4"/>
</dbReference>
<proteinExistence type="predicted"/>
<evidence type="ECO:0000259" key="1">
    <source>
        <dbReference type="Pfam" id="PF13640"/>
    </source>
</evidence>
<feature type="domain" description="Prolyl 4-hydroxylase alpha subunit Fe(2+) 2OG dioxygenase" evidence="1">
    <location>
        <begin position="166"/>
        <end position="257"/>
    </location>
</feature>
<accession>A0A248K323</accession>
<organism evidence="2 3">
    <name type="scientific">Nitrospirillum viridazoti CBAmc</name>
    <dbReference type="NCBI Taxonomy" id="1441467"/>
    <lineage>
        <taxon>Bacteria</taxon>
        <taxon>Pseudomonadati</taxon>
        <taxon>Pseudomonadota</taxon>
        <taxon>Alphaproteobacteria</taxon>
        <taxon>Rhodospirillales</taxon>
        <taxon>Azospirillaceae</taxon>
        <taxon>Nitrospirillum</taxon>
        <taxon>Nitrospirillum viridazoti</taxon>
    </lineage>
</organism>
<name>A0A248K323_9PROT</name>
<gene>
    <name evidence="2" type="ORF">Y958_31050</name>
</gene>
<dbReference type="KEGG" id="nao:Y958_31050"/>
<dbReference type="AlphaFoldDB" id="A0A248K323"/>
<dbReference type="Gene3D" id="2.60.120.620">
    <property type="entry name" value="q2cbj1_9rhob like domain"/>
    <property type="match status" value="1"/>
</dbReference>